<protein>
    <submittedName>
        <fullName evidence="2">Origin recognition complex subunit 3</fullName>
    </submittedName>
</protein>
<dbReference type="Pfam" id="PF07034">
    <property type="entry name" value="ORC3_N"/>
    <property type="match status" value="1"/>
</dbReference>
<dbReference type="PANTHER" id="PTHR12748:SF0">
    <property type="entry name" value="ORIGIN RECOGNITION COMPLEX SUBUNIT 3"/>
    <property type="match status" value="1"/>
</dbReference>
<dbReference type="PANTHER" id="PTHR12748">
    <property type="entry name" value="ORIGIN RECOGNITION COMPLEX SUBUNIT 3"/>
    <property type="match status" value="1"/>
</dbReference>
<dbReference type="AlphaFoldDB" id="A0A087TWV7"/>
<dbReference type="InterPro" id="IPR020795">
    <property type="entry name" value="ORC3"/>
</dbReference>
<dbReference type="GO" id="GO:0031261">
    <property type="term" value="C:DNA replication preinitiation complex"/>
    <property type="evidence" value="ECO:0007669"/>
    <property type="project" value="TreeGrafter"/>
</dbReference>
<organism evidence="2 3">
    <name type="scientific">Stegodyphus mimosarum</name>
    <name type="common">African social velvet spider</name>
    <dbReference type="NCBI Taxonomy" id="407821"/>
    <lineage>
        <taxon>Eukaryota</taxon>
        <taxon>Metazoa</taxon>
        <taxon>Ecdysozoa</taxon>
        <taxon>Arthropoda</taxon>
        <taxon>Chelicerata</taxon>
        <taxon>Arachnida</taxon>
        <taxon>Araneae</taxon>
        <taxon>Araneomorphae</taxon>
        <taxon>Entelegynae</taxon>
        <taxon>Eresoidea</taxon>
        <taxon>Eresidae</taxon>
        <taxon>Stegodyphus</taxon>
    </lineage>
</organism>
<evidence type="ECO:0000313" key="3">
    <source>
        <dbReference type="Proteomes" id="UP000054359"/>
    </source>
</evidence>
<proteinExistence type="predicted"/>
<feature type="domain" description="Origin recognition complex subunit 3 N-terminal" evidence="1">
    <location>
        <begin position="4"/>
        <end position="108"/>
    </location>
</feature>
<dbReference type="InterPro" id="IPR045667">
    <property type="entry name" value="ORC3_N"/>
</dbReference>
<dbReference type="GO" id="GO:0005664">
    <property type="term" value="C:nuclear origin of replication recognition complex"/>
    <property type="evidence" value="ECO:0007669"/>
    <property type="project" value="InterPro"/>
</dbReference>
<dbReference type="GO" id="GO:0003688">
    <property type="term" value="F:DNA replication origin binding"/>
    <property type="evidence" value="ECO:0007669"/>
    <property type="project" value="TreeGrafter"/>
</dbReference>
<dbReference type="GO" id="GO:0006270">
    <property type="term" value="P:DNA replication initiation"/>
    <property type="evidence" value="ECO:0007669"/>
    <property type="project" value="TreeGrafter"/>
</dbReference>
<gene>
    <name evidence="2" type="ORF">X975_23186</name>
</gene>
<evidence type="ECO:0000259" key="1">
    <source>
        <dbReference type="Pfam" id="PF07034"/>
    </source>
</evidence>
<accession>A0A087TWV7</accession>
<reference evidence="2 3" key="1">
    <citation type="submission" date="2013-11" db="EMBL/GenBank/DDBJ databases">
        <title>Genome sequencing of Stegodyphus mimosarum.</title>
        <authorList>
            <person name="Bechsgaard J."/>
        </authorList>
    </citation>
    <scope>NUCLEOTIDE SEQUENCE [LARGE SCALE GENOMIC DNA]</scope>
</reference>
<dbReference type="STRING" id="407821.A0A087TWV7"/>
<dbReference type="EMBL" id="KK117116">
    <property type="protein sequence ID" value="KFM69596.1"/>
    <property type="molecule type" value="Genomic_DNA"/>
</dbReference>
<feature type="non-terminal residue" evidence="2">
    <location>
        <position position="113"/>
    </location>
</feature>
<dbReference type="Proteomes" id="UP000054359">
    <property type="component" value="Unassembled WGS sequence"/>
</dbReference>
<dbReference type="GO" id="GO:0005656">
    <property type="term" value="C:nuclear pre-replicative complex"/>
    <property type="evidence" value="ECO:0007669"/>
    <property type="project" value="TreeGrafter"/>
</dbReference>
<keyword evidence="3" id="KW-1185">Reference proteome</keyword>
<dbReference type="OrthoDB" id="6416521at2759"/>
<evidence type="ECO:0000313" key="2">
    <source>
        <dbReference type="EMBL" id="KFM69596.1"/>
    </source>
</evidence>
<sequence>MSQEKASLTKGCFVHKPNKVKKKKSTKSVSCSSKLTQYSSVWNEMECKIQEIEKQSHKETFDNIVNFISQCSLTSVKEVDEIPAVVFVMGVNRPDHSNIFALLEHHLHTNEIH</sequence>
<name>A0A087TWV7_STEMI</name>